<dbReference type="Proteomes" id="UP000009223">
    <property type="component" value="Chromosome"/>
</dbReference>
<sequence>MGSDHLLLALQFCFPIRSRLDTKLPKVLKKCFIILLDNPLFCLLSGLFALLLLALSILLLLLAPGPAGILLFLDEALRLRLLKYDWLEANPGANQGRRRPQVPWEALLIEEREKTGSRSLKNLIFPWKD</sequence>
<dbReference type="eggNOG" id="ENOG5032R5W">
    <property type="taxonomic scope" value="Bacteria"/>
</dbReference>
<proteinExistence type="predicted"/>
<keyword evidence="3" id="KW-1185">Reference proteome</keyword>
<organism evidence="2 3">
    <name type="scientific">Treponema primitia (strain ATCC BAA-887 / DSM 12427 / ZAS-2)</name>
    <dbReference type="NCBI Taxonomy" id="545694"/>
    <lineage>
        <taxon>Bacteria</taxon>
        <taxon>Pseudomonadati</taxon>
        <taxon>Spirochaetota</taxon>
        <taxon>Spirochaetia</taxon>
        <taxon>Spirochaetales</taxon>
        <taxon>Treponemataceae</taxon>
        <taxon>Treponema</taxon>
    </lineage>
</organism>
<dbReference type="STRING" id="545694.TREPR_0985"/>
<reference evidence="2 3" key="2">
    <citation type="journal article" date="2011" name="ISME J.">
        <title>RNA-seq reveals cooperative metabolic interactions between two termite-gut spirochete species in co-culture.</title>
        <authorList>
            <person name="Rosenthal A.Z."/>
            <person name="Matson E.G."/>
            <person name="Eldar A."/>
            <person name="Leadbetter J.R."/>
        </authorList>
    </citation>
    <scope>NUCLEOTIDE SEQUENCE [LARGE SCALE GENOMIC DNA]</scope>
    <source>
        <strain evidence="3">ATCC BAA-887 / DSM 12427 / ZAS-2</strain>
    </source>
</reference>
<dbReference type="RefSeq" id="WP_015709075.1">
    <property type="nucleotide sequence ID" value="NC_015578.1"/>
</dbReference>
<accession>F5YHT7</accession>
<evidence type="ECO:0000256" key="1">
    <source>
        <dbReference type="SAM" id="Phobius"/>
    </source>
</evidence>
<dbReference type="EMBL" id="CP001843">
    <property type="protein sequence ID" value="AEF84173.1"/>
    <property type="molecule type" value="Genomic_DNA"/>
</dbReference>
<protein>
    <submittedName>
        <fullName evidence="2">Uncharacterized protein</fullName>
    </submittedName>
</protein>
<dbReference type="HOGENOM" id="CLU_1947889_0_0_12"/>
<keyword evidence="1" id="KW-0472">Membrane</keyword>
<dbReference type="KEGG" id="tpi:TREPR_0985"/>
<keyword evidence="1" id="KW-1133">Transmembrane helix</keyword>
<evidence type="ECO:0000313" key="3">
    <source>
        <dbReference type="Proteomes" id="UP000009223"/>
    </source>
</evidence>
<evidence type="ECO:0000313" key="2">
    <source>
        <dbReference type="EMBL" id="AEF84173.1"/>
    </source>
</evidence>
<feature type="transmembrane region" description="Helical" evidence="1">
    <location>
        <begin position="43"/>
        <end position="73"/>
    </location>
</feature>
<name>F5YHT7_TREPZ</name>
<reference evidence="3" key="1">
    <citation type="submission" date="2009-12" db="EMBL/GenBank/DDBJ databases">
        <title>Complete sequence of Treponema primitia strain ZAS-2.</title>
        <authorList>
            <person name="Tetu S.G."/>
            <person name="Matson E."/>
            <person name="Ren Q."/>
            <person name="Seshadri R."/>
            <person name="Elbourne L."/>
            <person name="Hassan K.A."/>
            <person name="Durkin A."/>
            <person name="Radune D."/>
            <person name="Mohamoud Y."/>
            <person name="Shay R."/>
            <person name="Jin S."/>
            <person name="Zhang X."/>
            <person name="Lucey K."/>
            <person name="Ballor N.R."/>
            <person name="Ottesen E."/>
            <person name="Rosenthal R."/>
            <person name="Allen A."/>
            <person name="Leadbetter J.R."/>
            <person name="Paulsen I.T."/>
        </authorList>
    </citation>
    <scope>NUCLEOTIDE SEQUENCE [LARGE SCALE GENOMIC DNA]</scope>
    <source>
        <strain evidence="3">ATCC BAA-887 / DSM 12427 / ZAS-2</strain>
    </source>
</reference>
<gene>
    <name evidence="2" type="ordered locus">TREPR_0985</name>
</gene>
<keyword evidence="1" id="KW-0812">Transmembrane</keyword>
<dbReference type="AlphaFoldDB" id="F5YHT7"/>